<feature type="non-terminal residue" evidence="3">
    <location>
        <position position="110"/>
    </location>
</feature>
<evidence type="ECO:0000256" key="1">
    <source>
        <dbReference type="SAM" id="MobiDB-lite"/>
    </source>
</evidence>
<reference evidence="3 4" key="1">
    <citation type="submission" date="2019-07" db="EMBL/GenBank/DDBJ databases">
        <title>Draft genome for Streptomyces benahoarensis MZ03-48.</title>
        <authorList>
            <person name="Gonzalez-Pimentel J.L."/>
        </authorList>
    </citation>
    <scope>NUCLEOTIDE SEQUENCE [LARGE SCALE GENOMIC DNA]</scope>
    <source>
        <strain evidence="3 4">MZ03-48</strain>
    </source>
</reference>
<proteinExistence type="predicted"/>
<keyword evidence="2" id="KW-0732">Signal</keyword>
<evidence type="ECO:0008006" key="5">
    <source>
        <dbReference type="Google" id="ProtNLM"/>
    </source>
</evidence>
<keyword evidence="4" id="KW-1185">Reference proteome</keyword>
<gene>
    <name evidence="3" type="ORF">FNZ23_26610</name>
</gene>
<feature type="region of interest" description="Disordered" evidence="1">
    <location>
        <begin position="78"/>
        <end position="110"/>
    </location>
</feature>
<sequence length="110" mass="10780">MRIAIRRSIAVAATATGLLALGAVSANAAELPATSDLPAVGSLANAGKKVQDTVPALPAEKGLPAGLSKVAKKVPHTIPAQHGVPAGLSKAAKKAPRSIPAMHGVPAASD</sequence>
<feature type="signal peptide" evidence="2">
    <location>
        <begin position="1"/>
        <end position="28"/>
    </location>
</feature>
<dbReference type="Proteomes" id="UP000320888">
    <property type="component" value="Unassembled WGS sequence"/>
</dbReference>
<comment type="caution">
    <text evidence="3">The sequence shown here is derived from an EMBL/GenBank/DDBJ whole genome shotgun (WGS) entry which is preliminary data.</text>
</comment>
<evidence type="ECO:0000313" key="4">
    <source>
        <dbReference type="Proteomes" id="UP000320888"/>
    </source>
</evidence>
<organism evidence="3 4">
    <name type="scientific">Streptomyces benahoarensis</name>
    <dbReference type="NCBI Taxonomy" id="2595054"/>
    <lineage>
        <taxon>Bacteria</taxon>
        <taxon>Bacillati</taxon>
        <taxon>Actinomycetota</taxon>
        <taxon>Actinomycetes</taxon>
        <taxon>Kitasatosporales</taxon>
        <taxon>Streptomycetaceae</taxon>
        <taxon>Streptomyces</taxon>
    </lineage>
</organism>
<feature type="chain" id="PRO_5021797968" description="ATP-binding protein" evidence="2">
    <location>
        <begin position="29"/>
        <end position="110"/>
    </location>
</feature>
<evidence type="ECO:0000256" key="2">
    <source>
        <dbReference type="SAM" id="SignalP"/>
    </source>
</evidence>
<name>A0A553YGI2_9ACTN</name>
<protein>
    <recommendedName>
        <fullName evidence="5">ATP-binding protein</fullName>
    </recommendedName>
</protein>
<dbReference type="AlphaFoldDB" id="A0A553YGI2"/>
<dbReference type="EMBL" id="VKLS01000542">
    <property type="protein sequence ID" value="TSB28295.1"/>
    <property type="molecule type" value="Genomic_DNA"/>
</dbReference>
<accession>A0A553YGI2</accession>
<evidence type="ECO:0000313" key="3">
    <source>
        <dbReference type="EMBL" id="TSB28295.1"/>
    </source>
</evidence>